<feature type="coiled-coil region" evidence="1">
    <location>
        <begin position="242"/>
        <end position="305"/>
    </location>
</feature>
<organism evidence="3 4">
    <name type="scientific">Kingdonia uniflora</name>
    <dbReference type="NCBI Taxonomy" id="39325"/>
    <lineage>
        <taxon>Eukaryota</taxon>
        <taxon>Viridiplantae</taxon>
        <taxon>Streptophyta</taxon>
        <taxon>Embryophyta</taxon>
        <taxon>Tracheophyta</taxon>
        <taxon>Spermatophyta</taxon>
        <taxon>Magnoliopsida</taxon>
        <taxon>Ranunculales</taxon>
        <taxon>Circaeasteraceae</taxon>
        <taxon>Kingdonia</taxon>
    </lineage>
</organism>
<protein>
    <recommendedName>
        <fullName evidence="2">FAR1 domain-containing protein</fullName>
    </recommendedName>
</protein>
<keyword evidence="4" id="KW-1185">Reference proteome</keyword>
<dbReference type="PANTHER" id="PTHR46328:SF27">
    <property type="entry name" value="OS12G0287500 PROTEIN"/>
    <property type="match status" value="1"/>
</dbReference>
<dbReference type="PANTHER" id="PTHR46328">
    <property type="entry name" value="FAR-RED IMPAIRED RESPONSIVE (FAR1) FAMILY PROTEIN-RELATED"/>
    <property type="match status" value="1"/>
</dbReference>
<dbReference type="Proteomes" id="UP000541444">
    <property type="component" value="Unassembled WGS sequence"/>
</dbReference>
<keyword evidence="1" id="KW-0175">Coiled coil</keyword>
<sequence length="306" mass="35205">MGKSGFESVGKTSIKGNFGIFKELNREDLILGYGIDSKFLLCGGTKNDLSNQVLGAIMESIFGEEFDLEESFNDFQEESSDIQEITEIEVTEDLNFCRGELDRSNTIEEPLGKSKGEALEPSLGMEFKSRDSARDFYVSYGRHVGFTVRSHHSRRSKRTDAVISQDFVCSKEGFREKKYVERKDRVLPPTPVTREGCRAVMRVTLKEGGKWVLTKFVKDHSHKLMSPGALQWRRSDKVLLTEDQKDKKIKELTLELHNEKRRCERRCAAYQEQLQMVLKDIETHTEHLSKRVKDVVQNIKAIEEEE</sequence>
<gene>
    <name evidence="3" type="ORF">GIB67_024510</name>
</gene>
<name>A0A7J7LNS4_9MAGN</name>
<dbReference type="EMBL" id="JACGCM010002131">
    <property type="protein sequence ID" value="KAF6144283.1"/>
    <property type="molecule type" value="Genomic_DNA"/>
</dbReference>
<dbReference type="OrthoDB" id="1859317at2759"/>
<accession>A0A7J7LNS4</accession>
<evidence type="ECO:0000313" key="3">
    <source>
        <dbReference type="EMBL" id="KAF6144283.1"/>
    </source>
</evidence>
<evidence type="ECO:0000256" key="1">
    <source>
        <dbReference type="SAM" id="Coils"/>
    </source>
</evidence>
<dbReference type="InterPro" id="IPR004330">
    <property type="entry name" value="FAR1_DNA_bnd_dom"/>
</dbReference>
<feature type="domain" description="FAR1" evidence="2">
    <location>
        <begin position="135"/>
        <end position="225"/>
    </location>
</feature>
<proteinExistence type="predicted"/>
<reference evidence="3 4" key="1">
    <citation type="journal article" date="2020" name="IScience">
        <title>Genome Sequencing of the Endangered Kingdonia uniflora (Circaeasteraceae, Ranunculales) Reveals Potential Mechanisms of Evolutionary Specialization.</title>
        <authorList>
            <person name="Sun Y."/>
            <person name="Deng T."/>
            <person name="Zhang A."/>
            <person name="Moore M.J."/>
            <person name="Landis J.B."/>
            <person name="Lin N."/>
            <person name="Zhang H."/>
            <person name="Zhang X."/>
            <person name="Huang J."/>
            <person name="Zhang X."/>
            <person name="Sun H."/>
            <person name="Wang H."/>
        </authorList>
    </citation>
    <scope>NUCLEOTIDE SEQUENCE [LARGE SCALE GENOMIC DNA]</scope>
    <source>
        <strain evidence="3">TB1705</strain>
        <tissue evidence="3">Leaf</tissue>
    </source>
</reference>
<evidence type="ECO:0000313" key="4">
    <source>
        <dbReference type="Proteomes" id="UP000541444"/>
    </source>
</evidence>
<dbReference type="AlphaFoldDB" id="A0A7J7LNS4"/>
<comment type="caution">
    <text evidence="3">The sequence shown here is derived from an EMBL/GenBank/DDBJ whole genome shotgun (WGS) entry which is preliminary data.</text>
</comment>
<evidence type="ECO:0000259" key="2">
    <source>
        <dbReference type="Pfam" id="PF03101"/>
    </source>
</evidence>
<dbReference type="Pfam" id="PF03101">
    <property type="entry name" value="FAR1"/>
    <property type="match status" value="1"/>
</dbReference>